<protein>
    <submittedName>
        <fullName evidence="2">Uncharacterized protein</fullName>
    </submittedName>
</protein>
<proteinExistence type="predicted"/>
<feature type="region of interest" description="Disordered" evidence="1">
    <location>
        <begin position="1"/>
        <end position="29"/>
    </location>
</feature>
<organism evidence="2 3">
    <name type="scientific">Rotaria magnacalcarata</name>
    <dbReference type="NCBI Taxonomy" id="392030"/>
    <lineage>
        <taxon>Eukaryota</taxon>
        <taxon>Metazoa</taxon>
        <taxon>Spiralia</taxon>
        <taxon>Gnathifera</taxon>
        <taxon>Rotifera</taxon>
        <taxon>Eurotatoria</taxon>
        <taxon>Bdelloidea</taxon>
        <taxon>Philodinida</taxon>
        <taxon>Philodinidae</taxon>
        <taxon>Rotaria</taxon>
    </lineage>
</organism>
<reference evidence="2" key="1">
    <citation type="submission" date="2021-02" db="EMBL/GenBank/DDBJ databases">
        <authorList>
            <person name="Nowell W R."/>
        </authorList>
    </citation>
    <scope>NUCLEOTIDE SEQUENCE</scope>
</reference>
<evidence type="ECO:0000256" key="1">
    <source>
        <dbReference type="SAM" id="MobiDB-lite"/>
    </source>
</evidence>
<comment type="caution">
    <text evidence="2">The sequence shown here is derived from an EMBL/GenBank/DDBJ whole genome shotgun (WGS) entry which is preliminary data.</text>
</comment>
<dbReference type="AlphaFoldDB" id="A0A8S2XMS5"/>
<accession>A0A8S2XMS5</accession>
<dbReference type="EMBL" id="CAJOBJ010081121">
    <property type="protein sequence ID" value="CAF4501474.1"/>
    <property type="molecule type" value="Genomic_DNA"/>
</dbReference>
<feature type="compositionally biased region" description="Acidic residues" evidence="1">
    <location>
        <begin position="1"/>
        <end position="12"/>
    </location>
</feature>
<evidence type="ECO:0000313" key="2">
    <source>
        <dbReference type="EMBL" id="CAF4501474.1"/>
    </source>
</evidence>
<dbReference type="Proteomes" id="UP000681720">
    <property type="component" value="Unassembled WGS sequence"/>
</dbReference>
<evidence type="ECO:0000313" key="3">
    <source>
        <dbReference type="Proteomes" id="UP000681720"/>
    </source>
</evidence>
<name>A0A8S2XMS5_9BILA</name>
<gene>
    <name evidence="2" type="ORF">GIL414_LOCUS34738</name>
</gene>
<feature type="non-terminal residue" evidence="2">
    <location>
        <position position="29"/>
    </location>
</feature>
<sequence>MGIIEVEDDDEGMSPVFVNVGSGDCQPDP</sequence>